<evidence type="ECO:0000256" key="2">
    <source>
        <dbReference type="ARBA" id="ARBA00022617"/>
    </source>
</evidence>
<keyword evidence="2 10" id="KW-0349">Heme</keyword>
<dbReference type="GO" id="GO:0017000">
    <property type="term" value="P:antibiotic biosynthetic process"/>
    <property type="evidence" value="ECO:0007669"/>
    <property type="project" value="UniProtKB-KW"/>
</dbReference>
<dbReference type="SUPFAM" id="SSF48264">
    <property type="entry name" value="Cytochrome P450"/>
    <property type="match status" value="1"/>
</dbReference>
<comment type="pathway">
    <text evidence="9">Antibiotic biosynthesis; mycinamicin biosynthesis.</text>
</comment>
<dbReference type="AlphaFoldDB" id="A0A318NI63"/>
<evidence type="ECO:0000256" key="4">
    <source>
        <dbReference type="ARBA" id="ARBA00022857"/>
    </source>
</evidence>
<keyword evidence="6 10" id="KW-0408">Iron</keyword>
<comment type="caution">
    <text evidence="11">The sequence shown here is derived from an EMBL/GenBank/DDBJ whole genome shotgun (WGS) entry which is preliminary data.</text>
</comment>
<evidence type="ECO:0000256" key="3">
    <source>
        <dbReference type="ARBA" id="ARBA00022723"/>
    </source>
</evidence>
<dbReference type="CDD" id="cd11029">
    <property type="entry name" value="CYP107-like"/>
    <property type="match status" value="1"/>
</dbReference>
<evidence type="ECO:0000256" key="9">
    <source>
        <dbReference type="ARBA" id="ARBA00060683"/>
    </source>
</evidence>
<dbReference type="FunFam" id="1.10.630.10:FF:000018">
    <property type="entry name" value="Cytochrome P450 monooxygenase"/>
    <property type="match status" value="1"/>
</dbReference>
<dbReference type="PANTHER" id="PTHR46696:SF1">
    <property type="entry name" value="CYTOCHROME P450 YJIB-RELATED"/>
    <property type="match status" value="1"/>
</dbReference>
<keyword evidence="12" id="KW-1185">Reference proteome</keyword>
<dbReference type="Proteomes" id="UP000248333">
    <property type="component" value="Unassembled WGS sequence"/>
</dbReference>
<keyword evidence="4" id="KW-0521">NADP</keyword>
<keyword evidence="7 10" id="KW-0503">Monooxygenase</keyword>
<sequence>MTSVDDGKVVSVRKEWSPGRTLPPDFFNNPGDDVHGWDNEVRSHCPVHKINHPPGAEAYVVADYETALSAFGDPRLSKQLAASPDWFQEQLKDASPILVHHMLNADPPDHTRLRKLVSKAFTARRMERMRPAIQQITDDLIDAFPESGEVDLMTFAFDLPMNVISEFLAIPPADRGKVKSDVVLLSNAPYPDEERNRLLKAASDKVEQYLVGLLADRRDDLGDDLVSVLIRAADEDEVYSEEELISNLVLLIIAGHKTTAHLIGNGMSALLARPDQLELLKADPSLVESAVEEFLRFESPVFRGTLRISTEDMELAGVKIPKQSFVHVLLGAANHDPAVFDNPGELDITRQPNRHLSFGHGPHFCAGAPLSRVEGSIVFPTLLRRLSGLRLAVAPSDLEWAFDNSTSRGLRSLPVRYDALLPRE</sequence>
<evidence type="ECO:0000256" key="8">
    <source>
        <dbReference type="ARBA" id="ARBA00023194"/>
    </source>
</evidence>
<dbReference type="OrthoDB" id="4156795at2"/>
<accession>A0A318NI63</accession>
<keyword evidence="5 10" id="KW-0560">Oxidoreductase</keyword>
<evidence type="ECO:0000256" key="10">
    <source>
        <dbReference type="RuleBase" id="RU000461"/>
    </source>
</evidence>
<comment type="similarity">
    <text evidence="1 10">Belongs to the cytochrome P450 family.</text>
</comment>
<dbReference type="Pfam" id="PF00067">
    <property type="entry name" value="p450"/>
    <property type="match status" value="1"/>
</dbReference>
<dbReference type="Gene3D" id="1.10.630.10">
    <property type="entry name" value="Cytochrome P450"/>
    <property type="match status" value="1"/>
</dbReference>
<dbReference type="GO" id="GO:0016705">
    <property type="term" value="F:oxidoreductase activity, acting on paired donors, with incorporation or reduction of molecular oxygen"/>
    <property type="evidence" value="ECO:0007669"/>
    <property type="project" value="InterPro"/>
</dbReference>
<evidence type="ECO:0000313" key="11">
    <source>
        <dbReference type="EMBL" id="PYC69274.1"/>
    </source>
</evidence>
<gene>
    <name evidence="11" type="ORF">C7C45_16455</name>
</gene>
<keyword evidence="8" id="KW-0045">Antibiotic biosynthesis</keyword>
<dbReference type="GO" id="GO:0004497">
    <property type="term" value="F:monooxygenase activity"/>
    <property type="evidence" value="ECO:0007669"/>
    <property type="project" value="UniProtKB-KW"/>
</dbReference>
<dbReference type="RefSeq" id="WP_110564531.1">
    <property type="nucleotide sequence ID" value="NZ_PYBV01000019.1"/>
</dbReference>
<evidence type="ECO:0000313" key="12">
    <source>
        <dbReference type="Proteomes" id="UP000248333"/>
    </source>
</evidence>
<dbReference type="PROSITE" id="PS00086">
    <property type="entry name" value="CYTOCHROME_P450"/>
    <property type="match status" value="1"/>
</dbReference>
<reference evidence="11 12" key="1">
    <citation type="submission" date="2018-03" db="EMBL/GenBank/DDBJ databases">
        <title>Bioinformatic expansion and discovery of thiopeptide antibiotics.</title>
        <authorList>
            <person name="Schwalen C.J."/>
            <person name="Hudson G.A."/>
            <person name="Mitchell D.A."/>
        </authorList>
    </citation>
    <scope>NUCLEOTIDE SEQUENCE [LARGE SCALE GENOMIC DNA]</scope>
    <source>
        <strain evidence="11 12">NRRL 8041</strain>
    </source>
</reference>
<evidence type="ECO:0000256" key="6">
    <source>
        <dbReference type="ARBA" id="ARBA00023004"/>
    </source>
</evidence>
<evidence type="ECO:0000256" key="1">
    <source>
        <dbReference type="ARBA" id="ARBA00010617"/>
    </source>
</evidence>
<dbReference type="PRINTS" id="PR00359">
    <property type="entry name" value="BP450"/>
</dbReference>
<protein>
    <submittedName>
        <fullName evidence="11">Cytochrome P450</fullName>
    </submittedName>
</protein>
<dbReference type="GO" id="GO:0005506">
    <property type="term" value="F:iron ion binding"/>
    <property type="evidence" value="ECO:0007669"/>
    <property type="project" value="InterPro"/>
</dbReference>
<keyword evidence="3 10" id="KW-0479">Metal-binding</keyword>
<dbReference type="InterPro" id="IPR001128">
    <property type="entry name" value="Cyt_P450"/>
</dbReference>
<dbReference type="PANTHER" id="PTHR46696">
    <property type="entry name" value="P450, PUTATIVE (EUROFUNG)-RELATED"/>
    <property type="match status" value="1"/>
</dbReference>
<organism evidence="11 12">
    <name type="scientific">Micromonospora arborensis</name>
    <dbReference type="NCBI Taxonomy" id="2116518"/>
    <lineage>
        <taxon>Bacteria</taxon>
        <taxon>Bacillati</taxon>
        <taxon>Actinomycetota</taxon>
        <taxon>Actinomycetes</taxon>
        <taxon>Micromonosporales</taxon>
        <taxon>Micromonosporaceae</taxon>
        <taxon>Micromonospora</taxon>
    </lineage>
</organism>
<dbReference type="InterPro" id="IPR017972">
    <property type="entry name" value="Cyt_P450_CS"/>
</dbReference>
<evidence type="ECO:0000256" key="5">
    <source>
        <dbReference type="ARBA" id="ARBA00023002"/>
    </source>
</evidence>
<dbReference type="InterPro" id="IPR002397">
    <property type="entry name" value="Cyt_P450_B"/>
</dbReference>
<dbReference type="EMBL" id="PYBV01000019">
    <property type="protein sequence ID" value="PYC69274.1"/>
    <property type="molecule type" value="Genomic_DNA"/>
</dbReference>
<dbReference type="GO" id="GO:0020037">
    <property type="term" value="F:heme binding"/>
    <property type="evidence" value="ECO:0007669"/>
    <property type="project" value="InterPro"/>
</dbReference>
<dbReference type="InterPro" id="IPR036396">
    <property type="entry name" value="Cyt_P450_sf"/>
</dbReference>
<proteinExistence type="inferred from homology"/>
<name>A0A318NI63_9ACTN</name>
<evidence type="ECO:0000256" key="7">
    <source>
        <dbReference type="ARBA" id="ARBA00023033"/>
    </source>
</evidence>